<evidence type="ECO:0000256" key="3">
    <source>
        <dbReference type="ARBA" id="ARBA00022630"/>
    </source>
</evidence>
<evidence type="ECO:0000256" key="4">
    <source>
        <dbReference type="ARBA" id="ARBA00022827"/>
    </source>
</evidence>
<dbReference type="PANTHER" id="PTHR42803">
    <property type="entry name" value="ACYL-COA DEHYDROGENASE"/>
    <property type="match status" value="1"/>
</dbReference>
<evidence type="ECO:0000259" key="10">
    <source>
        <dbReference type="Pfam" id="PF12806"/>
    </source>
</evidence>
<accession>A0ABT0AFE4</accession>
<dbReference type="Gene3D" id="1.10.540.10">
    <property type="entry name" value="Acyl-CoA dehydrogenase/oxidase, N-terminal domain"/>
    <property type="match status" value="1"/>
</dbReference>
<dbReference type="Pfam" id="PF00441">
    <property type="entry name" value="Acyl-CoA_dh_1"/>
    <property type="match status" value="1"/>
</dbReference>
<organism evidence="11 12">
    <name type="scientific">Novosphingobium mangrovi</name>
    <name type="common">ex Hu et al. 2023</name>
    <dbReference type="NCBI Taxonomy" id="2930094"/>
    <lineage>
        <taxon>Bacteria</taxon>
        <taxon>Pseudomonadati</taxon>
        <taxon>Pseudomonadota</taxon>
        <taxon>Alphaproteobacteria</taxon>
        <taxon>Sphingomonadales</taxon>
        <taxon>Sphingomonadaceae</taxon>
        <taxon>Novosphingobium</taxon>
    </lineage>
</organism>
<dbReference type="Gene3D" id="1.20.140.10">
    <property type="entry name" value="Butyryl-CoA Dehydrogenase, subunit A, domain 3"/>
    <property type="match status" value="1"/>
</dbReference>
<gene>
    <name evidence="11" type="ORF">MTR65_14385</name>
</gene>
<feature type="domain" description="Acyl-CoA dehydrogenase/oxidase N-terminal" evidence="9">
    <location>
        <begin position="43"/>
        <end position="158"/>
    </location>
</feature>
<dbReference type="InterPro" id="IPR013786">
    <property type="entry name" value="AcylCoA_DH/ox_N"/>
</dbReference>
<evidence type="ECO:0000256" key="5">
    <source>
        <dbReference type="ARBA" id="ARBA00023002"/>
    </source>
</evidence>
<evidence type="ECO:0000259" key="7">
    <source>
        <dbReference type="Pfam" id="PF00441"/>
    </source>
</evidence>
<feature type="domain" description="Acetyl-CoA dehydrogenase-like C-terminal" evidence="10">
    <location>
        <begin position="464"/>
        <end position="578"/>
    </location>
</feature>
<dbReference type="Proteomes" id="UP001162802">
    <property type="component" value="Unassembled WGS sequence"/>
</dbReference>
<dbReference type="PANTHER" id="PTHR42803:SF1">
    <property type="entry name" value="BROAD-SPECIFICITY LINEAR ACYL-COA DEHYDROGENASE FADE5"/>
    <property type="match status" value="1"/>
</dbReference>
<dbReference type="SUPFAM" id="SSF56645">
    <property type="entry name" value="Acyl-CoA dehydrogenase NM domain-like"/>
    <property type="match status" value="1"/>
</dbReference>
<dbReference type="EMBL" id="JALHAT010000028">
    <property type="protein sequence ID" value="MCJ1961879.1"/>
    <property type="molecule type" value="Genomic_DNA"/>
</dbReference>
<comment type="cofactor">
    <cofactor evidence="1 6">
        <name>FAD</name>
        <dbReference type="ChEBI" id="CHEBI:57692"/>
    </cofactor>
</comment>
<comment type="caution">
    <text evidence="11">The sequence shown here is derived from an EMBL/GenBank/DDBJ whole genome shotgun (WGS) entry which is preliminary data.</text>
</comment>
<keyword evidence="4 6" id="KW-0274">FAD</keyword>
<evidence type="ECO:0000256" key="6">
    <source>
        <dbReference type="RuleBase" id="RU362125"/>
    </source>
</evidence>
<dbReference type="InterPro" id="IPR037069">
    <property type="entry name" value="AcylCoA_DH/ox_N_sf"/>
</dbReference>
<feature type="domain" description="Acyl-CoA dehydrogenase/oxidase C-terminal" evidence="7">
    <location>
        <begin position="282"/>
        <end position="447"/>
    </location>
</feature>
<dbReference type="InterPro" id="IPR009100">
    <property type="entry name" value="AcylCoA_DH/oxidase_NM_dom_sf"/>
</dbReference>
<sequence length="582" mass="62306">MTSFTPPVDDMRFLLTQVLDFDGQIATLPGCEDVSAEFAGEVLSEAARFAAEKLAPLNLPGDEQGAALEDGKVTTPEGFPQAYRDFVEAGWVGLSGNPEFGGQGLPRTLQILLDEMVSGANVSFGLFPGLTSGAAEALEHHGSEELKAQWLTGLVTGETCGAMALTEANAGTDLGLLRARAEPVGDGTYKVTGTKIFISSGDQDFGNNIVHLVLARLPDSPAGVKGISMFLVPKFLPAEDGGLGARNTMSVGALEHKMGIHAQPTCVMNYDEAIGWLVGEPGRGLKAMFTMMNNERLFVGIQGLGIAEAAHQKAANYARERLQGRSSDNTRAPVPIIEHADVRKMLLEGRAFLDAGRALAVWTAMQMDIAARHPDPEVRSQANGMVLLMTPVIKAAFTDMGFETAVKAQQVFGGHGYIHEWGMEQFVRDARITQIYEGTNGVQAMDLVGRKLPMENGDLMARFLTLVESDLAAADGSPFAAQLTEALVPLRRITQALVAQKGDVEALGAAATDTLRLVALVSLGWMWVRMVRACEGEDSAIARKTRAVAGYFFARMLPQVHALATQIEAGPETIMTMDAELF</sequence>
<evidence type="ECO:0000313" key="11">
    <source>
        <dbReference type="EMBL" id="MCJ1961879.1"/>
    </source>
</evidence>
<dbReference type="RefSeq" id="WP_243801375.1">
    <property type="nucleotide sequence ID" value="NZ_JALHAT010000028.1"/>
</dbReference>
<evidence type="ECO:0000256" key="2">
    <source>
        <dbReference type="ARBA" id="ARBA00009347"/>
    </source>
</evidence>
<keyword evidence="5 6" id="KW-0560">Oxidoreductase</keyword>
<dbReference type="Pfam" id="PF02770">
    <property type="entry name" value="Acyl-CoA_dh_M"/>
    <property type="match status" value="1"/>
</dbReference>
<evidence type="ECO:0000256" key="1">
    <source>
        <dbReference type="ARBA" id="ARBA00001974"/>
    </source>
</evidence>
<evidence type="ECO:0000259" key="9">
    <source>
        <dbReference type="Pfam" id="PF02771"/>
    </source>
</evidence>
<keyword evidence="12" id="KW-1185">Reference proteome</keyword>
<name>A0ABT0AFE4_9SPHN</name>
<dbReference type="InterPro" id="IPR009075">
    <property type="entry name" value="AcylCo_DH/oxidase_C"/>
</dbReference>
<dbReference type="Pfam" id="PF02771">
    <property type="entry name" value="Acyl-CoA_dh_N"/>
    <property type="match status" value="1"/>
</dbReference>
<evidence type="ECO:0000313" key="12">
    <source>
        <dbReference type="Proteomes" id="UP001162802"/>
    </source>
</evidence>
<dbReference type="InterPro" id="IPR006091">
    <property type="entry name" value="Acyl-CoA_Oxase/DH_mid-dom"/>
</dbReference>
<dbReference type="InterPro" id="IPR046373">
    <property type="entry name" value="Acyl-CoA_Oxase/DH_mid-dom_sf"/>
</dbReference>
<reference evidence="11" key="1">
    <citation type="submission" date="2022-03" db="EMBL/GenBank/DDBJ databases">
        <title>Identification of a novel bacterium isolated from mangrove sediments.</title>
        <authorList>
            <person name="Pan X."/>
        </authorList>
    </citation>
    <scope>NUCLEOTIDE SEQUENCE</scope>
    <source>
        <strain evidence="11">B2637</strain>
    </source>
</reference>
<dbReference type="InterPro" id="IPR025878">
    <property type="entry name" value="Acyl-CoA_dh-like_C_dom"/>
</dbReference>
<feature type="domain" description="Acyl-CoA oxidase/dehydrogenase middle" evidence="8">
    <location>
        <begin position="162"/>
        <end position="271"/>
    </location>
</feature>
<dbReference type="InterPro" id="IPR052166">
    <property type="entry name" value="Diverse_Acyl-CoA_DH"/>
</dbReference>
<comment type="similarity">
    <text evidence="2 6">Belongs to the acyl-CoA dehydrogenase family.</text>
</comment>
<protein>
    <submittedName>
        <fullName evidence="11">Acyl-CoA dehydrogenase C-terminal domain-containing protein</fullName>
    </submittedName>
</protein>
<dbReference type="Gene3D" id="2.40.110.10">
    <property type="entry name" value="Butyryl-CoA Dehydrogenase, subunit A, domain 2"/>
    <property type="match status" value="1"/>
</dbReference>
<dbReference type="SUPFAM" id="SSF47203">
    <property type="entry name" value="Acyl-CoA dehydrogenase C-terminal domain-like"/>
    <property type="match status" value="1"/>
</dbReference>
<evidence type="ECO:0000259" key="8">
    <source>
        <dbReference type="Pfam" id="PF02770"/>
    </source>
</evidence>
<dbReference type="Pfam" id="PF12806">
    <property type="entry name" value="Acyl-CoA_dh_C"/>
    <property type="match status" value="1"/>
</dbReference>
<keyword evidence="3 6" id="KW-0285">Flavoprotein</keyword>
<dbReference type="InterPro" id="IPR036250">
    <property type="entry name" value="AcylCo_DH-like_C"/>
</dbReference>
<proteinExistence type="inferred from homology"/>